<dbReference type="CDD" id="cd02922">
    <property type="entry name" value="FCB2_FMN"/>
    <property type="match status" value="1"/>
</dbReference>
<evidence type="ECO:0000256" key="15">
    <source>
        <dbReference type="ARBA" id="ARBA00066458"/>
    </source>
</evidence>
<dbReference type="InterPro" id="IPR008259">
    <property type="entry name" value="FMN_hydac_DH_AS"/>
</dbReference>
<evidence type="ECO:0000256" key="13">
    <source>
        <dbReference type="ARBA" id="ARBA00061137"/>
    </source>
</evidence>
<sequence length="374" mass="40868">AHMLNLNDFERAAAKSMDSQGYGYYASAANDEVTKRDNCAAFSRAWLKPRVMRNVLSINTRCTLLGTEFAFPIFISPAAMAGLAHEDAEPALARAAGKLGALHVVANMASRELEEITDARVPGQTQWYQIYVNPERSKTEAIIKRAVQAGVKALLVTVDTPQLGRRERDMRNKVIDSSNLSLVQKDGITNTSAGVAQALGDISDARLNWDDLAWIRKITDLPIILKGVQSGEDAVLAAQHGCAGVLVSNHGGRQLDHARPTFDILVEVMQDLEEADLKDKIEVYLDGGVRRGTDVYKALALGAKAVGIGRPCMYALTFGQDGVEKCLQLIRDEFMLTMKLMGVTSIDQIRKKDIVLKAFGGTPFNDGWPIPSRL</sequence>
<evidence type="ECO:0000256" key="16">
    <source>
        <dbReference type="ARBA" id="ARBA00068515"/>
    </source>
</evidence>
<evidence type="ECO:0000256" key="2">
    <source>
        <dbReference type="ARBA" id="ARBA00004569"/>
    </source>
</evidence>
<evidence type="ECO:0000256" key="4">
    <source>
        <dbReference type="ARBA" id="ARBA00022617"/>
    </source>
</evidence>
<dbReference type="PROSITE" id="PS00557">
    <property type="entry name" value="FMN_HYDROXY_ACID_DH_1"/>
    <property type="match status" value="1"/>
</dbReference>
<feature type="binding site" evidence="18">
    <location>
        <position position="157"/>
    </location>
    <ligand>
        <name>FMN</name>
        <dbReference type="ChEBI" id="CHEBI:58210"/>
    </ligand>
</feature>
<feature type="binding site" evidence="18">
    <location>
        <position position="131"/>
    </location>
    <ligand>
        <name>glyoxylate</name>
        <dbReference type="ChEBI" id="CHEBI:36655"/>
    </ligand>
</feature>
<comment type="subcellular location">
    <subcellularLocation>
        <location evidence="2">Mitochondrion intermembrane space</location>
    </subcellularLocation>
</comment>
<dbReference type="FunFam" id="3.20.20.70:FF:000062">
    <property type="entry name" value="Cytochrome b2, mitochondrial, putative"/>
    <property type="match status" value="1"/>
</dbReference>
<organism evidence="20">
    <name type="scientific">Karlodinium veneficum</name>
    <name type="common">Dinoflagellate</name>
    <name type="synonym">Karlodinium micrum</name>
    <dbReference type="NCBI Taxonomy" id="407301"/>
    <lineage>
        <taxon>Eukaryota</taxon>
        <taxon>Sar</taxon>
        <taxon>Alveolata</taxon>
        <taxon>Dinophyceae</taxon>
        <taxon>Gymnodiniales</taxon>
        <taxon>Kareniaceae</taxon>
        <taxon>Karlodinium</taxon>
    </lineage>
</organism>
<dbReference type="Pfam" id="PF01070">
    <property type="entry name" value="FMN_dh"/>
    <property type="match status" value="1"/>
</dbReference>
<feature type="domain" description="FMN hydroxy acid dehydrogenase" evidence="19">
    <location>
        <begin position="1"/>
        <end position="359"/>
    </location>
</feature>
<evidence type="ECO:0000256" key="6">
    <source>
        <dbReference type="ARBA" id="ARBA00022643"/>
    </source>
</evidence>
<feature type="binding site" evidence="18">
    <location>
        <position position="226"/>
    </location>
    <ligand>
        <name>FMN</name>
        <dbReference type="ChEBI" id="CHEBI:58210"/>
    </ligand>
</feature>
<dbReference type="GO" id="GO:0046872">
    <property type="term" value="F:metal ion binding"/>
    <property type="evidence" value="ECO:0007669"/>
    <property type="project" value="UniProtKB-KW"/>
</dbReference>
<dbReference type="PANTHER" id="PTHR10578:SF148">
    <property type="entry name" value="L-LACTATE DEHYDROGENASE (CYTOCHROME)"/>
    <property type="match status" value="1"/>
</dbReference>
<evidence type="ECO:0000256" key="18">
    <source>
        <dbReference type="PIRSR" id="PIRSR000138-2"/>
    </source>
</evidence>
<evidence type="ECO:0000256" key="11">
    <source>
        <dbReference type="ARBA" id="ARBA00024042"/>
    </source>
</evidence>
<keyword evidence="5 18" id="KW-0285">Flavoprotein</keyword>
<proteinExistence type="evidence at transcript level"/>
<dbReference type="GO" id="GO:0005758">
    <property type="term" value="C:mitochondrial intermembrane space"/>
    <property type="evidence" value="ECO:0007669"/>
    <property type="project" value="UniProtKB-SubCell"/>
</dbReference>
<feature type="binding site" evidence="18">
    <location>
        <position position="250"/>
    </location>
    <ligand>
        <name>glyoxylate</name>
        <dbReference type="ChEBI" id="CHEBI:36655"/>
    </ligand>
</feature>
<feature type="active site" description="Proton acceptor" evidence="17">
    <location>
        <position position="250"/>
    </location>
</feature>
<evidence type="ECO:0000256" key="10">
    <source>
        <dbReference type="ARBA" id="ARBA00023128"/>
    </source>
</evidence>
<evidence type="ECO:0000256" key="3">
    <source>
        <dbReference type="ARBA" id="ARBA00011881"/>
    </source>
</evidence>
<comment type="subunit">
    <text evidence="3">Homotetramer.</text>
</comment>
<dbReference type="InterPro" id="IPR013785">
    <property type="entry name" value="Aldolase_TIM"/>
</dbReference>
<feature type="non-terminal residue" evidence="20">
    <location>
        <position position="1"/>
    </location>
</feature>
<keyword evidence="9" id="KW-0408">Iron</keyword>
<dbReference type="PIRSF" id="PIRSF000138">
    <property type="entry name" value="Al-hdrx_acd_dh"/>
    <property type="match status" value="1"/>
</dbReference>
<keyword evidence="8" id="KW-0560">Oxidoreductase</keyword>
<dbReference type="EMBL" id="HQ199256">
    <property type="protein sequence ID" value="ADV91184.1"/>
    <property type="molecule type" value="mRNA"/>
</dbReference>
<feature type="binding site" evidence="18">
    <location>
        <position position="253"/>
    </location>
    <ligand>
        <name>glyoxylate</name>
        <dbReference type="ChEBI" id="CHEBI:36655"/>
    </ligand>
</feature>
<feature type="binding site" evidence="18">
    <location>
        <begin position="286"/>
        <end position="290"/>
    </location>
    <ligand>
        <name>FMN</name>
        <dbReference type="ChEBI" id="CHEBI:58210"/>
    </ligand>
</feature>
<evidence type="ECO:0000259" key="19">
    <source>
        <dbReference type="PROSITE" id="PS51349"/>
    </source>
</evidence>
<feature type="binding site" evidence="18">
    <location>
        <position position="248"/>
    </location>
    <ligand>
        <name>FMN</name>
        <dbReference type="ChEBI" id="CHEBI:58210"/>
    </ligand>
</feature>
<feature type="binding site" evidence="18">
    <location>
        <begin position="77"/>
        <end position="79"/>
    </location>
    <ligand>
        <name>FMN</name>
        <dbReference type="ChEBI" id="CHEBI:58210"/>
    </ligand>
</feature>
<feature type="binding site" evidence="18">
    <location>
        <position position="166"/>
    </location>
    <ligand>
        <name>glyoxylate</name>
        <dbReference type="ChEBI" id="CHEBI:36655"/>
    </ligand>
</feature>
<keyword evidence="7" id="KW-0479">Metal-binding</keyword>
<evidence type="ECO:0000256" key="5">
    <source>
        <dbReference type="ARBA" id="ARBA00022630"/>
    </source>
</evidence>
<evidence type="ECO:0000256" key="9">
    <source>
        <dbReference type="ARBA" id="ARBA00023004"/>
    </source>
</evidence>
<evidence type="ECO:0000313" key="20">
    <source>
        <dbReference type="EMBL" id="ADV91184.1"/>
    </source>
</evidence>
<dbReference type="SUPFAM" id="SSF51395">
    <property type="entry name" value="FMN-linked oxidoreductases"/>
    <property type="match status" value="1"/>
</dbReference>
<dbReference type="InterPro" id="IPR000262">
    <property type="entry name" value="FMN-dep_DH"/>
</dbReference>
<dbReference type="InterPro" id="IPR012133">
    <property type="entry name" value="Alpha-hydoxy_acid_DH_FMN"/>
</dbReference>
<evidence type="ECO:0000256" key="14">
    <source>
        <dbReference type="ARBA" id="ARBA00061589"/>
    </source>
</evidence>
<keyword evidence="4" id="KW-0349">Heme</keyword>
<comment type="catalytic activity">
    <reaction evidence="12">
        <text>(S)-lactate + 2 Fe(III)-[cytochrome c] = 2 Fe(II)-[cytochrome c] + pyruvate + 2 H(+)</text>
        <dbReference type="Rhea" id="RHEA:19909"/>
        <dbReference type="Rhea" id="RHEA-COMP:10350"/>
        <dbReference type="Rhea" id="RHEA-COMP:14399"/>
        <dbReference type="ChEBI" id="CHEBI:15361"/>
        <dbReference type="ChEBI" id="CHEBI:15378"/>
        <dbReference type="ChEBI" id="CHEBI:16651"/>
        <dbReference type="ChEBI" id="CHEBI:29033"/>
        <dbReference type="ChEBI" id="CHEBI:29034"/>
        <dbReference type="EC" id="1.1.2.3"/>
    </reaction>
    <physiologicalReaction direction="left-to-right" evidence="12">
        <dbReference type="Rhea" id="RHEA:19910"/>
    </physiologicalReaction>
</comment>
<dbReference type="PROSITE" id="PS51349">
    <property type="entry name" value="FMN_HYDROXY_ACID_DH_2"/>
    <property type="match status" value="1"/>
</dbReference>
<dbReference type="GO" id="GO:0010181">
    <property type="term" value="F:FMN binding"/>
    <property type="evidence" value="ECO:0007669"/>
    <property type="project" value="InterPro"/>
</dbReference>
<dbReference type="PANTHER" id="PTHR10578">
    <property type="entry name" value="S -2-HYDROXY-ACID OXIDASE-RELATED"/>
    <property type="match status" value="1"/>
</dbReference>
<protein>
    <recommendedName>
        <fullName evidence="16">L-lactate dehydrogenase (cytochrome)</fullName>
        <ecNumber evidence="15">1.1.2.3</ecNumber>
    </recommendedName>
</protein>
<keyword evidence="6 18" id="KW-0288">FMN</keyword>
<evidence type="ECO:0000256" key="8">
    <source>
        <dbReference type="ARBA" id="ARBA00023002"/>
    </source>
</evidence>
<keyword evidence="10" id="KW-0496">Mitochondrion</keyword>
<comment type="similarity">
    <text evidence="14">In the N-terminal section; belongs to the cytochrome b5 family.</text>
</comment>
<evidence type="ECO:0000256" key="1">
    <source>
        <dbReference type="ARBA" id="ARBA00001917"/>
    </source>
</evidence>
<dbReference type="AlphaFoldDB" id="F2WQ39"/>
<comment type="similarity">
    <text evidence="11">Belongs to the FMN-dependent alpha-hydroxy acid dehydrogenase family.</text>
</comment>
<dbReference type="Gene3D" id="3.20.20.70">
    <property type="entry name" value="Aldolase class I"/>
    <property type="match status" value="1"/>
</dbReference>
<dbReference type="InterPro" id="IPR037396">
    <property type="entry name" value="FMN_HAD"/>
</dbReference>
<reference evidence="20" key="1">
    <citation type="journal article" date="2011" name="J. Mol. Biol.">
        <title>Analysis of dinoflagellate mitochondrial protein sorting signals indicates a highly stable protein targeting system across eukaryotic diversity.</title>
        <authorList>
            <person name="Danne J.C."/>
            <person name="Waller R.F."/>
        </authorList>
    </citation>
    <scope>NUCLEOTIDE SEQUENCE</scope>
</reference>
<feature type="binding site" evidence="18">
    <location>
        <position position="129"/>
    </location>
    <ligand>
        <name>FMN</name>
        <dbReference type="ChEBI" id="CHEBI:58210"/>
    </ligand>
</feature>
<name>F2WQ39_KARVE</name>
<evidence type="ECO:0000256" key="12">
    <source>
        <dbReference type="ARBA" id="ARBA00052399"/>
    </source>
</evidence>
<evidence type="ECO:0000256" key="7">
    <source>
        <dbReference type="ARBA" id="ARBA00022723"/>
    </source>
</evidence>
<comment type="cofactor">
    <cofactor evidence="1">
        <name>FMN</name>
        <dbReference type="ChEBI" id="CHEBI:58210"/>
    </cofactor>
</comment>
<feature type="binding site" evidence="18">
    <location>
        <begin position="309"/>
        <end position="310"/>
    </location>
    <ligand>
        <name>FMN</name>
        <dbReference type="ChEBI" id="CHEBI:58210"/>
    </ligand>
</feature>
<feature type="binding site" evidence="18">
    <location>
        <position position="24"/>
    </location>
    <ligand>
        <name>glyoxylate</name>
        <dbReference type="ChEBI" id="CHEBI:36655"/>
    </ligand>
</feature>
<dbReference type="EC" id="1.1.2.3" evidence="15"/>
<accession>F2WQ39</accession>
<dbReference type="GO" id="GO:0004460">
    <property type="term" value="F:L-lactate dehydrogenase (cytochrome) activity"/>
    <property type="evidence" value="ECO:0007669"/>
    <property type="project" value="UniProtKB-EC"/>
</dbReference>
<dbReference type="InterPro" id="IPR037458">
    <property type="entry name" value="L-MDH/L-LDH_FMN-bd"/>
</dbReference>
<comment type="similarity">
    <text evidence="13">In the C-terminal section; belongs to the FMN-dependent alpha-hydroxy acid dehydrogenase family.</text>
</comment>
<evidence type="ECO:0000256" key="17">
    <source>
        <dbReference type="PIRSR" id="PIRSR000138-1"/>
    </source>
</evidence>